<evidence type="ECO:0008006" key="3">
    <source>
        <dbReference type="Google" id="ProtNLM"/>
    </source>
</evidence>
<dbReference type="Proteomes" id="UP000054166">
    <property type="component" value="Unassembled WGS sequence"/>
</dbReference>
<dbReference type="OrthoDB" id="8954335at2759"/>
<reference evidence="2" key="2">
    <citation type="submission" date="2015-01" db="EMBL/GenBank/DDBJ databases">
        <title>Evolutionary Origins and Diversification of the Mycorrhizal Mutualists.</title>
        <authorList>
            <consortium name="DOE Joint Genome Institute"/>
            <consortium name="Mycorrhizal Genomics Consortium"/>
            <person name="Kohler A."/>
            <person name="Kuo A."/>
            <person name="Nagy L.G."/>
            <person name="Floudas D."/>
            <person name="Copeland A."/>
            <person name="Barry K.W."/>
            <person name="Cichocki N."/>
            <person name="Veneault-Fourrey C."/>
            <person name="LaButti K."/>
            <person name="Lindquist E.A."/>
            <person name="Lipzen A."/>
            <person name="Lundell T."/>
            <person name="Morin E."/>
            <person name="Murat C."/>
            <person name="Riley R."/>
            <person name="Ohm R."/>
            <person name="Sun H."/>
            <person name="Tunlid A."/>
            <person name="Henrissat B."/>
            <person name="Grigoriev I.V."/>
            <person name="Hibbett D.S."/>
            <person name="Martin F."/>
        </authorList>
    </citation>
    <scope>NUCLEOTIDE SEQUENCE [LARGE SCALE GENOMIC DNA]</scope>
    <source>
        <strain evidence="2">F 1598</strain>
    </source>
</reference>
<dbReference type="InParanoid" id="A0A0C3AJ92"/>
<keyword evidence="2" id="KW-1185">Reference proteome</keyword>
<evidence type="ECO:0000313" key="2">
    <source>
        <dbReference type="Proteomes" id="UP000054166"/>
    </source>
</evidence>
<dbReference type="HOGENOM" id="CLU_018003_0_1_1"/>
<reference evidence="1 2" key="1">
    <citation type="submission" date="2014-04" db="EMBL/GenBank/DDBJ databases">
        <authorList>
            <consortium name="DOE Joint Genome Institute"/>
            <person name="Kuo A."/>
            <person name="Tarkka M."/>
            <person name="Buscot F."/>
            <person name="Kohler A."/>
            <person name="Nagy L.G."/>
            <person name="Floudas D."/>
            <person name="Copeland A."/>
            <person name="Barry K.W."/>
            <person name="Cichocki N."/>
            <person name="Veneault-Fourrey C."/>
            <person name="LaButti K."/>
            <person name="Lindquist E.A."/>
            <person name="Lipzen A."/>
            <person name="Lundell T."/>
            <person name="Morin E."/>
            <person name="Murat C."/>
            <person name="Sun H."/>
            <person name="Tunlid A."/>
            <person name="Henrissat B."/>
            <person name="Grigoriev I.V."/>
            <person name="Hibbett D.S."/>
            <person name="Martin F."/>
            <person name="Nordberg H.P."/>
            <person name="Cantor M.N."/>
            <person name="Hua S.X."/>
        </authorList>
    </citation>
    <scope>NUCLEOTIDE SEQUENCE [LARGE SCALE GENOMIC DNA]</scope>
    <source>
        <strain evidence="1 2">F 1598</strain>
    </source>
</reference>
<name>A0A0C3AJ92_PILCF</name>
<protein>
    <recommendedName>
        <fullName evidence="3">G domain-containing protein</fullName>
    </recommendedName>
</protein>
<organism evidence="1 2">
    <name type="scientific">Piloderma croceum (strain F 1598)</name>
    <dbReference type="NCBI Taxonomy" id="765440"/>
    <lineage>
        <taxon>Eukaryota</taxon>
        <taxon>Fungi</taxon>
        <taxon>Dikarya</taxon>
        <taxon>Basidiomycota</taxon>
        <taxon>Agaricomycotina</taxon>
        <taxon>Agaricomycetes</taxon>
        <taxon>Agaricomycetidae</taxon>
        <taxon>Atheliales</taxon>
        <taxon>Atheliaceae</taxon>
        <taxon>Piloderma</taxon>
    </lineage>
</organism>
<dbReference type="Gene3D" id="3.40.50.300">
    <property type="entry name" value="P-loop containing nucleotide triphosphate hydrolases"/>
    <property type="match status" value="1"/>
</dbReference>
<sequence>LQPCVTNIQTFRTTHPTDGLPVVFVDTPGSDDETWSVRDILSKIAAWLVKSYAEKVDLAAVIYLHRISDNRMGGLELKNLQEFEKSCGQQRMSNVIIATTMWNNVRQETGVRREEELKTSFWKGMVDNGCRTERFEETYESAWFIIGSLADRAKMQVPIRWEIIDVQQSSKEHNANIVPQDRERPFPFRKLFS</sequence>
<feature type="non-terminal residue" evidence="1">
    <location>
        <position position="1"/>
    </location>
</feature>
<dbReference type="EMBL" id="KN833070">
    <property type="protein sequence ID" value="KIM73928.1"/>
    <property type="molecule type" value="Genomic_DNA"/>
</dbReference>
<dbReference type="AlphaFoldDB" id="A0A0C3AJ92"/>
<dbReference type="SUPFAM" id="SSF52540">
    <property type="entry name" value="P-loop containing nucleoside triphosphate hydrolases"/>
    <property type="match status" value="1"/>
</dbReference>
<dbReference type="InterPro" id="IPR027417">
    <property type="entry name" value="P-loop_NTPase"/>
</dbReference>
<gene>
    <name evidence="1" type="ORF">PILCRDRAFT_80568</name>
</gene>
<proteinExistence type="predicted"/>
<evidence type="ECO:0000313" key="1">
    <source>
        <dbReference type="EMBL" id="KIM73928.1"/>
    </source>
</evidence>
<accession>A0A0C3AJ92</accession>